<name>A0A1F8FAJ3_9BACT</name>
<comment type="caution">
    <text evidence="1">The sequence shown here is derived from an EMBL/GenBank/DDBJ whole genome shotgun (WGS) entry which is preliminary data.</text>
</comment>
<organism evidence="1 2">
    <name type="scientific">Candidatus Yanofskybacteria bacterium RIFCSPHIGHO2_02_FULL_41_11</name>
    <dbReference type="NCBI Taxonomy" id="1802675"/>
    <lineage>
        <taxon>Bacteria</taxon>
        <taxon>Candidatus Yanofskyibacteriota</taxon>
    </lineage>
</organism>
<gene>
    <name evidence="1" type="ORF">A3J46_02420</name>
</gene>
<reference evidence="1 2" key="1">
    <citation type="journal article" date="2016" name="Nat. Commun.">
        <title>Thousands of microbial genomes shed light on interconnected biogeochemical processes in an aquifer system.</title>
        <authorList>
            <person name="Anantharaman K."/>
            <person name="Brown C.T."/>
            <person name="Hug L.A."/>
            <person name="Sharon I."/>
            <person name="Castelle C.J."/>
            <person name="Probst A.J."/>
            <person name="Thomas B.C."/>
            <person name="Singh A."/>
            <person name="Wilkins M.J."/>
            <person name="Karaoz U."/>
            <person name="Brodie E.L."/>
            <person name="Williams K.H."/>
            <person name="Hubbard S.S."/>
            <person name="Banfield J.F."/>
        </authorList>
    </citation>
    <scope>NUCLEOTIDE SEQUENCE [LARGE SCALE GENOMIC DNA]</scope>
</reference>
<evidence type="ECO:0000313" key="1">
    <source>
        <dbReference type="EMBL" id="OGN09590.1"/>
    </source>
</evidence>
<proteinExistence type="predicted"/>
<protein>
    <submittedName>
        <fullName evidence="1">Uncharacterized protein</fullName>
    </submittedName>
</protein>
<evidence type="ECO:0000313" key="2">
    <source>
        <dbReference type="Proteomes" id="UP000177167"/>
    </source>
</evidence>
<dbReference type="Proteomes" id="UP000177167">
    <property type="component" value="Unassembled WGS sequence"/>
</dbReference>
<sequence length="119" mass="14282">MYFGNDPDISAEEHFLRRPKTLWQKFRAKFLRSPVWLGKFYPVGATDWLDFYFFWCPIHEKYQVSCLYGHGHDFDRCIGEFVCQDCIKEKSISQIPMGEGEYKEFLRTIEEEFKNGTLF</sequence>
<dbReference type="EMBL" id="MGJP01000032">
    <property type="protein sequence ID" value="OGN09590.1"/>
    <property type="molecule type" value="Genomic_DNA"/>
</dbReference>
<dbReference type="AlphaFoldDB" id="A0A1F8FAJ3"/>
<accession>A0A1F8FAJ3</accession>